<dbReference type="KEGG" id="hhb:Hhub_1696"/>
<keyword evidence="1" id="KW-0175">Coiled coil</keyword>
<evidence type="ECO:0000313" key="4">
    <source>
        <dbReference type="Proteomes" id="UP000066737"/>
    </source>
</evidence>
<sequence length="98" mass="10442">MGFGSTAKKLQKVTEMADKLYERFERLREQVNDLTETVEDTHGRVAELEAELAEQRALVEALAEKEGVDVEAVVGEADAEAASAGVTDSGSDGADGND</sequence>
<organism evidence="3 4">
    <name type="scientific">Halobacterium hubeiense</name>
    <dbReference type="NCBI Taxonomy" id="1407499"/>
    <lineage>
        <taxon>Archaea</taxon>
        <taxon>Methanobacteriati</taxon>
        <taxon>Methanobacteriota</taxon>
        <taxon>Stenosarchaea group</taxon>
        <taxon>Halobacteria</taxon>
        <taxon>Halobacteriales</taxon>
        <taxon>Halobacteriaceae</taxon>
        <taxon>Halobacterium</taxon>
    </lineage>
</organism>
<dbReference type="STRING" id="1407499.HHUB_1696"/>
<dbReference type="InterPro" id="IPR043816">
    <property type="entry name" value="DUF5798"/>
</dbReference>
<gene>
    <name evidence="3" type="ORF">HHUB_1696</name>
</gene>
<dbReference type="GeneID" id="26658376"/>
<proteinExistence type="predicted"/>
<dbReference type="EMBL" id="LN831302">
    <property type="protein sequence ID" value="CQH51112.1"/>
    <property type="molecule type" value="Genomic_DNA"/>
</dbReference>
<keyword evidence="4" id="KW-1185">Reference proteome</keyword>
<evidence type="ECO:0000313" key="3">
    <source>
        <dbReference type="EMBL" id="CQH51112.1"/>
    </source>
</evidence>
<dbReference type="RefSeq" id="WP_059056187.1">
    <property type="nucleotide sequence ID" value="NZ_CEML01000002.1"/>
</dbReference>
<reference evidence="4" key="1">
    <citation type="journal article" date="2016" name="Environ. Microbiol.">
        <title>The complete genome of a viable archaeum isolated from 123-million-year-old rock salt.</title>
        <authorList>
            <person name="Jaakkola S.T."/>
            <person name="Pfeiffer F."/>
            <person name="Ravantti J.J."/>
            <person name="Guo Q."/>
            <person name="Liu Y."/>
            <person name="Chen X."/>
            <person name="Ma H."/>
            <person name="Yang C."/>
            <person name="Oksanen H.M."/>
            <person name="Bamford D.H."/>
        </authorList>
    </citation>
    <scope>NUCLEOTIDE SEQUENCE</scope>
    <source>
        <strain evidence="4">JI20-1</strain>
    </source>
</reference>
<protein>
    <submittedName>
        <fullName evidence="3">Uncharacterized protein</fullName>
    </submittedName>
</protein>
<dbReference type="OrthoDB" id="204612at2157"/>
<dbReference type="Pfam" id="PF19111">
    <property type="entry name" value="DUF5798"/>
    <property type="match status" value="1"/>
</dbReference>
<feature type="region of interest" description="Disordered" evidence="2">
    <location>
        <begin position="79"/>
        <end position="98"/>
    </location>
</feature>
<evidence type="ECO:0000256" key="2">
    <source>
        <dbReference type="SAM" id="MobiDB-lite"/>
    </source>
</evidence>
<dbReference type="Proteomes" id="UP000066737">
    <property type="component" value="Chromosome I"/>
</dbReference>
<evidence type="ECO:0000256" key="1">
    <source>
        <dbReference type="SAM" id="Coils"/>
    </source>
</evidence>
<name>A0A0U5H4M2_9EURY</name>
<feature type="coiled-coil region" evidence="1">
    <location>
        <begin position="10"/>
        <end position="65"/>
    </location>
</feature>
<dbReference type="AlphaFoldDB" id="A0A0U5H4M2"/>
<accession>A0A0U5H4M2</accession>